<proteinExistence type="predicted"/>
<dbReference type="GO" id="GO:0016491">
    <property type="term" value="F:oxidoreductase activity"/>
    <property type="evidence" value="ECO:0007669"/>
    <property type="project" value="TreeGrafter"/>
</dbReference>
<evidence type="ECO:0000256" key="1">
    <source>
        <dbReference type="SAM" id="Phobius"/>
    </source>
</evidence>
<dbReference type="PANTHER" id="PTHR12697:SF5">
    <property type="entry name" value="DEOXYHYPUSINE HYDROXYLASE"/>
    <property type="match status" value="1"/>
</dbReference>
<evidence type="ECO:0000313" key="2">
    <source>
        <dbReference type="EMBL" id="RKQ87176.1"/>
    </source>
</evidence>
<dbReference type="OrthoDB" id="3884680at2"/>
<keyword evidence="3" id="KW-1185">Reference proteome</keyword>
<keyword evidence="1" id="KW-0472">Membrane</keyword>
<dbReference type="Gene3D" id="1.25.10.10">
    <property type="entry name" value="Leucine-rich Repeat Variant"/>
    <property type="match status" value="2"/>
</dbReference>
<dbReference type="InterPro" id="IPR016024">
    <property type="entry name" value="ARM-type_fold"/>
</dbReference>
<reference evidence="2 3" key="1">
    <citation type="submission" date="2018-10" db="EMBL/GenBank/DDBJ databases">
        <title>Genomic Encyclopedia of Archaeal and Bacterial Type Strains, Phase II (KMG-II): from individual species to whole genera.</title>
        <authorList>
            <person name="Goeker M."/>
        </authorList>
    </citation>
    <scope>NUCLEOTIDE SEQUENCE [LARGE SCALE GENOMIC DNA]</scope>
    <source>
        <strain evidence="2 3">DSM 14954</strain>
    </source>
</reference>
<keyword evidence="1" id="KW-1133">Transmembrane helix</keyword>
<protein>
    <submittedName>
        <fullName evidence="2">HEAT repeat protein</fullName>
    </submittedName>
</protein>
<gene>
    <name evidence="2" type="ORF">C8N24_5196</name>
</gene>
<dbReference type="SMART" id="SM00567">
    <property type="entry name" value="EZ_HEAT"/>
    <property type="match status" value="5"/>
</dbReference>
<accession>A0A660KZZ1</accession>
<dbReference type="Proteomes" id="UP000278962">
    <property type="component" value="Unassembled WGS sequence"/>
</dbReference>
<dbReference type="Pfam" id="PF13646">
    <property type="entry name" value="HEAT_2"/>
    <property type="match status" value="3"/>
</dbReference>
<dbReference type="InterPro" id="IPR011989">
    <property type="entry name" value="ARM-like"/>
</dbReference>
<dbReference type="RefSeq" id="WP_121255505.1">
    <property type="nucleotide sequence ID" value="NZ_RBIL01000002.1"/>
</dbReference>
<dbReference type="EMBL" id="RBIL01000002">
    <property type="protein sequence ID" value="RKQ87176.1"/>
    <property type="molecule type" value="Genomic_DNA"/>
</dbReference>
<name>A0A660KZZ1_9ACTN</name>
<organism evidence="2 3">
    <name type="scientific">Solirubrobacter pauli</name>
    <dbReference type="NCBI Taxonomy" id="166793"/>
    <lineage>
        <taxon>Bacteria</taxon>
        <taxon>Bacillati</taxon>
        <taxon>Actinomycetota</taxon>
        <taxon>Thermoleophilia</taxon>
        <taxon>Solirubrobacterales</taxon>
        <taxon>Solirubrobacteraceae</taxon>
        <taxon>Solirubrobacter</taxon>
    </lineage>
</organism>
<dbReference type="SUPFAM" id="SSF48371">
    <property type="entry name" value="ARM repeat"/>
    <property type="match status" value="2"/>
</dbReference>
<dbReference type="InterPro" id="IPR004155">
    <property type="entry name" value="PBS_lyase_HEAT"/>
</dbReference>
<dbReference type="PANTHER" id="PTHR12697">
    <property type="entry name" value="PBS LYASE HEAT-LIKE PROTEIN"/>
    <property type="match status" value="1"/>
</dbReference>
<comment type="caution">
    <text evidence="2">The sequence shown here is derived from an EMBL/GenBank/DDBJ whole genome shotgun (WGS) entry which is preliminary data.</text>
</comment>
<sequence length="348" mass="36782">MIALLQLFGAALSLLALLTTFVLIFRRIALSRRERRRAKLEAELRPLALELVDGEEPELPNLGAAEARALAAILGRYARKLRGEPRERIAAFFEERGDVQTELGRLRARRASRRAAAAFALGDMGSETAVEPLIRALDDRSRDVRSAAARSLGMLEAEAAVPRLVGSLAGSEVPRAIAGGALLAMGAKAAPNLRSLLDSEEPGVRANAIELLGFTGDASDAERLDAALREDHAIAASRWRELAEVRAAAARAQGRIGTQRAAAGLRAALEDPAPFVRTAAAHALGRIGDRDAFDALARQAAEDEYDPAQAAAQALAAIDPIRAMRLGGGEQASAHLAEAAALAELEPA</sequence>
<keyword evidence="1" id="KW-0812">Transmembrane</keyword>
<feature type="transmembrane region" description="Helical" evidence="1">
    <location>
        <begin position="6"/>
        <end position="29"/>
    </location>
</feature>
<dbReference type="AlphaFoldDB" id="A0A660KZZ1"/>
<evidence type="ECO:0000313" key="3">
    <source>
        <dbReference type="Proteomes" id="UP000278962"/>
    </source>
</evidence>